<evidence type="ECO:0000259" key="6">
    <source>
        <dbReference type="Pfam" id="PF13192"/>
    </source>
</evidence>
<protein>
    <recommendedName>
        <fullName evidence="3">Thioredoxin</fullName>
    </recommendedName>
</protein>
<dbReference type="PATRIC" id="fig|1434119.4.peg.4172"/>
<gene>
    <name evidence="7" type="ORF">MSSIH_3211</name>
</gene>
<dbReference type="Pfam" id="PF13192">
    <property type="entry name" value="Thioredoxin_3"/>
    <property type="match status" value="1"/>
</dbReference>
<dbReference type="PANTHER" id="PTHR36450:SF1">
    <property type="entry name" value="THIOREDOXIN"/>
    <property type="match status" value="1"/>
</dbReference>
<keyword evidence="3" id="KW-0813">Transport</keyword>
<dbReference type="GO" id="GO:0016853">
    <property type="term" value="F:isomerase activity"/>
    <property type="evidence" value="ECO:0007669"/>
    <property type="project" value="UniProtKB-KW"/>
</dbReference>
<reference evidence="7 8" key="1">
    <citation type="submission" date="2014-07" db="EMBL/GenBank/DDBJ databases">
        <title>Methanogenic archaea and the global carbon cycle.</title>
        <authorList>
            <person name="Henriksen J.R."/>
            <person name="Luke J."/>
            <person name="Reinhart S."/>
            <person name="Benedict M.N."/>
            <person name="Youngblut N.D."/>
            <person name="Metcalf M.E."/>
            <person name="Whitaker R.J."/>
            <person name="Metcalf W.W."/>
        </authorList>
    </citation>
    <scope>NUCLEOTIDE SEQUENCE [LARGE SCALE GENOMIC DNA]</scope>
    <source>
        <strain evidence="7 8">HI350</strain>
    </source>
</reference>
<evidence type="ECO:0000256" key="3">
    <source>
        <dbReference type="PIRNR" id="PIRNR037031"/>
    </source>
</evidence>
<dbReference type="InterPro" id="IPR005243">
    <property type="entry name" value="THIRX-like_proc"/>
</dbReference>
<proteinExistence type="inferred from homology"/>
<feature type="disulfide bond" description="Redox-active" evidence="5">
    <location>
        <begin position="26"/>
        <end position="29"/>
    </location>
</feature>
<dbReference type="Gene3D" id="3.40.30.10">
    <property type="entry name" value="Glutaredoxin"/>
    <property type="match status" value="1"/>
</dbReference>
<keyword evidence="7" id="KW-0413">Isomerase</keyword>
<feature type="domain" description="Thioredoxin-like fold" evidence="6">
    <location>
        <begin position="17"/>
        <end position="92"/>
    </location>
</feature>
<dbReference type="NCBIfam" id="TIGR00412">
    <property type="entry name" value="redox_disulf_2"/>
    <property type="match status" value="1"/>
</dbReference>
<evidence type="ECO:0000256" key="1">
    <source>
        <dbReference type="ARBA" id="ARBA00007787"/>
    </source>
</evidence>
<name>A0A0E3LBJ9_9EURY</name>
<evidence type="ECO:0000256" key="4">
    <source>
        <dbReference type="PIRSR" id="PIRSR037031-50"/>
    </source>
</evidence>
<comment type="function">
    <text evidence="3">Does not function as a glutathione-disulfide oxidoreductase in the presence of glutathione and glutathione reductase. Has low thioredoxin activity in vitro.</text>
</comment>
<feature type="active site" description="Nucleophile" evidence="4">
    <location>
        <position position="29"/>
    </location>
</feature>
<accession>A0A0E3LBJ9</accession>
<dbReference type="PIRSF" id="PIRSF037031">
    <property type="entry name" value="Redox_disulphide_2"/>
    <property type="match status" value="1"/>
</dbReference>
<dbReference type="SUPFAM" id="SSF52833">
    <property type="entry name" value="Thioredoxin-like"/>
    <property type="match status" value="1"/>
</dbReference>
<keyword evidence="3 5" id="KW-0676">Redox-active center</keyword>
<dbReference type="KEGG" id="msz:MSSIH_3211"/>
<evidence type="ECO:0000313" key="7">
    <source>
        <dbReference type="EMBL" id="AKB33901.1"/>
    </source>
</evidence>
<keyword evidence="5" id="KW-1015">Disulfide bond</keyword>
<keyword evidence="2 3" id="KW-0249">Electron transport</keyword>
<dbReference type="AlphaFoldDB" id="A0A0E3LBJ9"/>
<feature type="active site" description="Nucleophile" evidence="4">
    <location>
        <position position="26"/>
    </location>
</feature>
<organism evidence="7 8">
    <name type="scientific">Methanosarcina siciliae HI350</name>
    <dbReference type="NCBI Taxonomy" id="1434119"/>
    <lineage>
        <taxon>Archaea</taxon>
        <taxon>Methanobacteriati</taxon>
        <taxon>Methanobacteriota</taxon>
        <taxon>Stenosarchaea group</taxon>
        <taxon>Methanomicrobia</taxon>
        <taxon>Methanosarcinales</taxon>
        <taxon>Methanosarcinaceae</taxon>
        <taxon>Methanosarcina</taxon>
    </lineage>
</organism>
<dbReference type="EMBL" id="CP009507">
    <property type="protein sequence ID" value="AKB33901.1"/>
    <property type="molecule type" value="Genomic_DNA"/>
</dbReference>
<evidence type="ECO:0000256" key="2">
    <source>
        <dbReference type="ARBA" id="ARBA00022982"/>
    </source>
</evidence>
<dbReference type="Proteomes" id="UP000033092">
    <property type="component" value="Chromosome"/>
</dbReference>
<dbReference type="InterPro" id="IPR036249">
    <property type="entry name" value="Thioredoxin-like_sf"/>
</dbReference>
<sequence>MEKIRKKKRKQNKVKNMKIEILGTGCAKCKKTKEAIEKVLAETGKKAEVVKVEDIETILNYGVMVTPAVVVDGEVKIAGKVPDEKEIKKWIE</sequence>
<evidence type="ECO:0000256" key="5">
    <source>
        <dbReference type="PIRSR" id="PIRSR037031-51"/>
    </source>
</evidence>
<dbReference type="InterPro" id="IPR012336">
    <property type="entry name" value="Thioredoxin-like_fold"/>
</dbReference>
<comment type="similarity">
    <text evidence="1 3">Belongs to the glutaredoxin family.</text>
</comment>
<dbReference type="PANTHER" id="PTHR36450">
    <property type="entry name" value="THIOREDOXIN"/>
    <property type="match status" value="1"/>
</dbReference>
<evidence type="ECO:0000313" key="8">
    <source>
        <dbReference type="Proteomes" id="UP000033092"/>
    </source>
</evidence>
<dbReference type="HOGENOM" id="CLU_090389_18_2_2"/>